<evidence type="ECO:0000313" key="3">
    <source>
        <dbReference type="EMBL" id="BAV58231.1"/>
    </source>
</evidence>
<name>A0A1C9ZQC0_9CHLO</name>
<feature type="compositionally biased region" description="Polar residues" evidence="1">
    <location>
        <begin position="67"/>
        <end position="78"/>
    </location>
</feature>
<dbReference type="EMBL" id="LC088542">
    <property type="protein sequence ID" value="BAV58230.1"/>
    <property type="molecule type" value="mRNA"/>
</dbReference>
<evidence type="ECO:0000256" key="1">
    <source>
        <dbReference type="SAM" id="MobiDB-lite"/>
    </source>
</evidence>
<reference evidence="3" key="1">
    <citation type="submission" date="2015-10" db="EMBL/GenBank/DDBJ databases">
        <title>Evolution of the mating-type locus in an isomorphic haploid-diploid life cycle and isogamy.</title>
        <authorList>
            <person name="Yamazaki T."/>
            <person name="Suzuki R."/>
            <person name="Ichihara K."/>
            <person name="Toyoda A."/>
            <person name="Kuwano K."/>
            <person name="Kawano S."/>
        </authorList>
    </citation>
    <scope>NUCLEOTIDE SEQUENCE</scope>
    <source>
        <strain evidence="3">MGEC-2</strain>
    </source>
</reference>
<dbReference type="AlphaFoldDB" id="A0A1C9ZQC0"/>
<organism evidence="3">
    <name type="scientific">Ulva partita</name>
    <dbReference type="NCBI Taxonomy" id="1605170"/>
    <lineage>
        <taxon>Eukaryota</taxon>
        <taxon>Viridiplantae</taxon>
        <taxon>Chlorophyta</taxon>
        <taxon>core chlorophytes</taxon>
        <taxon>Ulvophyceae</taxon>
        <taxon>OUU clade</taxon>
        <taxon>Ulvales</taxon>
        <taxon>Ulvaceae</taxon>
        <taxon>Ulva</taxon>
    </lineage>
</organism>
<dbReference type="EMBL" id="LC088543">
    <property type="protein sequence ID" value="BAV58231.1"/>
    <property type="molecule type" value="mRNA"/>
</dbReference>
<evidence type="ECO:0000313" key="2">
    <source>
        <dbReference type="EMBL" id="BAV58230.1"/>
    </source>
</evidence>
<accession>A0A1C9ZQC0</accession>
<gene>
    <name evidence="3" type="primary">3837m</name>
    <name evidence="2" type="synonym">3836m</name>
</gene>
<feature type="region of interest" description="Disordered" evidence="1">
    <location>
        <begin position="1"/>
        <end position="91"/>
    </location>
</feature>
<proteinExistence type="evidence at transcript level"/>
<feature type="compositionally biased region" description="Polar residues" evidence="1">
    <location>
        <begin position="46"/>
        <end position="56"/>
    </location>
</feature>
<protein>
    <submittedName>
        <fullName evidence="3">Uncharacterized protein</fullName>
    </submittedName>
</protein>
<sequence length="91" mass="9318">MQCCRTGSGRPRTGQAPSHRRELLATAPCRMCSSASPPRLPAGSLPSKQASGTGPSSVHRDTPEPSELSSQCSTNASACPSKGLSVDSPLP</sequence>